<organism evidence="1 3">
    <name type="scientific">Halorussus caseinilyticus</name>
    <dbReference type="NCBI Taxonomy" id="3034025"/>
    <lineage>
        <taxon>Archaea</taxon>
        <taxon>Methanobacteriati</taxon>
        <taxon>Methanobacteriota</taxon>
        <taxon>Stenosarchaea group</taxon>
        <taxon>Halobacteria</taxon>
        <taxon>Halobacteriales</taxon>
        <taxon>Haladaptataceae</taxon>
        <taxon>Halorussus</taxon>
    </lineage>
</organism>
<evidence type="ECO:0000313" key="2">
    <source>
        <dbReference type="EMBL" id="MFC7079252.1"/>
    </source>
</evidence>
<gene>
    <name evidence="1" type="ORF">ACFQJ6_02395</name>
    <name evidence="2" type="ORF">ACFQJ6_02940</name>
</gene>
<dbReference type="RefSeq" id="WP_276282787.1">
    <property type="nucleotide sequence ID" value="NZ_CP119812.1"/>
</dbReference>
<reference evidence="1" key="3">
    <citation type="submission" date="2024-09" db="EMBL/GenBank/DDBJ databases">
        <authorList>
            <person name="Sun Q."/>
        </authorList>
    </citation>
    <scope>NUCLEOTIDE SEQUENCE</scope>
    <source>
        <strain evidence="1">CCM 7472</strain>
    </source>
</reference>
<proteinExistence type="predicted"/>
<dbReference type="AlphaFoldDB" id="A0ABD5WHE2"/>
<keyword evidence="3" id="KW-1185">Reference proteome</keyword>
<name>A0ABD5WHE2_9EURY</name>
<evidence type="ECO:0000313" key="1">
    <source>
        <dbReference type="EMBL" id="MFC7079160.1"/>
    </source>
</evidence>
<dbReference type="EMBL" id="JBHSZH010000002">
    <property type="protein sequence ID" value="MFC7079252.1"/>
    <property type="molecule type" value="Genomic_DNA"/>
</dbReference>
<evidence type="ECO:0000313" key="3">
    <source>
        <dbReference type="Proteomes" id="UP001596407"/>
    </source>
</evidence>
<comment type="caution">
    <text evidence="1">The sequence shown here is derived from an EMBL/GenBank/DDBJ whole genome shotgun (WGS) entry which is preliminary data.</text>
</comment>
<sequence length="158" mass="17859">MKHDPKFEELIAANEMPDARIKVRINDEYLLGDEDHYVESIMIGLTLVDLLEAAENVVSGTRGSVELLDSGTYLVLEPEDQRRVTISKCFSPSAVSNPSERLFDPCMATRGAVISEIIRVAEEWRNDALEVNPDITATKWFKNLQESVDSLNDEFQDR</sequence>
<dbReference type="Proteomes" id="UP001596407">
    <property type="component" value="Unassembled WGS sequence"/>
</dbReference>
<dbReference type="GeneID" id="79305856"/>
<protein>
    <submittedName>
        <fullName evidence="1">Uncharacterized protein</fullName>
    </submittedName>
</protein>
<dbReference type="EMBL" id="JBHSZH010000002">
    <property type="protein sequence ID" value="MFC7079160.1"/>
    <property type="molecule type" value="Genomic_DNA"/>
</dbReference>
<reference evidence="1" key="1">
    <citation type="journal article" date="2014" name="Int. J. Syst. Evol. Microbiol.">
        <title>Complete genome sequence of Corynebacterium casei LMG S-19264T (=DSM 44701T), isolated from a smear-ripened cheese.</title>
        <authorList>
            <consortium name="US DOE Joint Genome Institute (JGI-PGF)"/>
            <person name="Walter F."/>
            <person name="Albersmeier A."/>
            <person name="Kalinowski J."/>
            <person name="Ruckert C."/>
        </authorList>
    </citation>
    <scope>NUCLEOTIDE SEQUENCE [LARGE SCALE GENOMIC DNA]</scope>
    <source>
        <strain evidence="1">CCM 7472</strain>
    </source>
</reference>
<reference evidence="3" key="2">
    <citation type="journal article" date="2019" name="Int. J. Syst. Evol. Microbiol.">
        <title>The Global Catalogue of Microorganisms (GCM) 10K type strain sequencing project: providing services to taxonomists for standard genome sequencing and annotation.</title>
        <authorList>
            <consortium name="The Broad Institute Genomics Platform"/>
            <consortium name="The Broad Institute Genome Sequencing Center for Infectious Disease"/>
            <person name="Wu L."/>
            <person name="Ma J."/>
        </authorList>
    </citation>
    <scope>NUCLEOTIDE SEQUENCE [LARGE SCALE GENOMIC DNA]</scope>
    <source>
        <strain evidence="3">DT72</strain>
    </source>
</reference>
<accession>A0ABD5WHE2</accession>